<gene>
    <name evidence="2" type="ORF">Henu3_gp74</name>
</gene>
<feature type="region of interest" description="Disordered" evidence="1">
    <location>
        <begin position="59"/>
        <end position="92"/>
    </location>
</feature>
<dbReference type="EMBL" id="MK224497">
    <property type="protein sequence ID" value="QAU05011.1"/>
    <property type="molecule type" value="Genomic_DNA"/>
</dbReference>
<dbReference type="Proteomes" id="UP000290904">
    <property type="component" value="Segment"/>
</dbReference>
<proteinExistence type="predicted"/>
<accession>A0A410T7N5</accession>
<name>A0A410T7N5_9CAUD</name>
<evidence type="ECO:0000313" key="2">
    <source>
        <dbReference type="EMBL" id="QAU05011.1"/>
    </source>
</evidence>
<sequence length="269" mass="30844">MATSVLQHRLGDAVRIRPARHDDGKPRLVEQRIDELHLHRPVQRVEVEHVARLPHPRERVERVRRQRQQRPVVARQVDEPGRRDDRARVAGQQPRLDRLHGRVHERCRTEIQVLPVLTVMCALENHSARAVLVALHPHVDDLRAPPPPPVAAVRIRVDRDVQVLVFAHVGAQELDEPVVAAQHNVALAGVVQHFLGVDRLLGRHGADVLHILVPQPDQRPRLGFLVDHVAARVEVAVRRQRRFHRVGCAVDADRRWLQNRCRHHDHAIL</sequence>
<organism evidence="2 3">
    <name type="scientific">Mycobacterium phage Henu3</name>
    <dbReference type="NCBI Taxonomy" id="2492961"/>
    <lineage>
        <taxon>Viruses</taxon>
        <taxon>Duplodnaviria</taxon>
        <taxon>Heunggongvirae</taxon>
        <taxon>Uroviricota</taxon>
        <taxon>Caudoviricetes</taxon>
        <taxon>Weiservirinae</taxon>
        <taxon>Fionnbharthvirus</taxon>
        <taxon>Fionnbharthvirus henu3</taxon>
    </lineage>
</organism>
<protein>
    <submittedName>
        <fullName evidence="2">Uncharacterized protein</fullName>
    </submittedName>
</protein>
<evidence type="ECO:0000256" key="1">
    <source>
        <dbReference type="SAM" id="MobiDB-lite"/>
    </source>
</evidence>
<reference evidence="2 3" key="1">
    <citation type="submission" date="2018-11" db="EMBL/GenBank/DDBJ databases">
        <authorList>
            <person name="Teng T."/>
        </authorList>
    </citation>
    <scope>NUCLEOTIDE SEQUENCE [LARGE SCALE GENOMIC DNA]</scope>
</reference>
<evidence type="ECO:0000313" key="3">
    <source>
        <dbReference type="Proteomes" id="UP000290904"/>
    </source>
</evidence>
<feature type="compositionally biased region" description="Basic and acidic residues" evidence="1">
    <location>
        <begin position="76"/>
        <end position="88"/>
    </location>
</feature>
<keyword evidence="3" id="KW-1185">Reference proteome</keyword>